<evidence type="ECO:0000313" key="1">
    <source>
        <dbReference type="EMBL" id="KAJ7031006.1"/>
    </source>
</evidence>
<accession>A0AAD6SN42</accession>
<dbReference type="EMBL" id="JARJCM010000085">
    <property type="protein sequence ID" value="KAJ7031006.1"/>
    <property type="molecule type" value="Genomic_DNA"/>
</dbReference>
<dbReference type="AlphaFoldDB" id="A0AAD6SN42"/>
<dbReference type="PANTHER" id="PTHR47585">
    <property type="match status" value="1"/>
</dbReference>
<dbReference type="Proteomes" id="UP001218188">
    <property type="component" value="Unassembled WGS sequence"/>
</dbReference>
<organism evidence="1 2">
    <name type="scientific">Mycena alexandri</name>
    <dbReference type="NCBI Taxonomy" id="1745969"/>
    <lineage>
        <taxon>Eukaryota</taxon>
        <taxon>Fungi</taxon>
        <taxon>Dikarya</taxon>
        <taxon>Basidiomycota</taxon>
        <taxon>Agaricomycotina</taxon>
        <taxon>Agaricomycetes</taxon>
        <taxon>Agaricomycetidae</taxon>
        <taxon>Agaricales</taxon>
        <taxon>Marasmiineae</taxon>
        <taxon>Mycenaceae</taxon>
        <taxon>Mycena</taxon>
    </lineage>
</organism>
<sequence>MLDQKAVEHRVHMPDMERVIDVPPSSVTSTNIFAKQQPSAPSYKVGAVREFGETVRAPLGLVGHGRSGDKGSDSNFLSVYRMKKLLAKEYNGKERDSTPFISCSTVHDHLDRGVSCTSTVDFLGKIVAEFLRAREVHAAEFLRKKKDGVKL</sequence>
<reference evidence="1" key="1">
    <citation type="submission" date="2023-03" db="EMBL/GenBank/DDBJ databases">
        <title>Massive genome expansion in bonnet fungi (Mycena s.s.) driven by repeated elements and novel gene families across ecological guilds.</title>
        <authorList>
            <consortium name="Lawrence Berkeley National Laboratory"/>
            <person name="Harder C.B."/>
            <person name="Miyauchi S."/>
            <person name="Viragh M."/>
            <person name="Kuo A."/>
            <person name="Thoen E."/>
            <person name="Andreopoulos B."/>
            <person name="Lu D."/>
            <person name="Skrede I."/>
            <person name="Drula E."/>
            <person name="Henrissat B."/>
            <person name="Morin E."/>
            <person name="Kohler A."/>
            <person name="Barry K."/>
            <person name="LaButti K."/>
            <person name="Morin E."/>
            <person name="Salamov A."/>
            <person name="Lipzen A."/>
            <person name="Mereny Z."/>
            <person name="Hegedus B."/>
            <person name="Baldrian P."/>
            <person name="Stursova M."/>
            <person name="Weitz H."/>
            <person name="Taylor A."/>
            <person name="Grigoriev I.V."/>
            <person name="Nagy L.G."/>
            <person name="Martin F."/>
            <person name="Kauserud H."/>
        </authorList>
    </citation>
    <scope>NUCLEOTIDE SEQUENCE</scope>
    <source>
        <strain evidence="1">CBHHK200</strain>
    </source>
</reference>
<comment type="caution">
    <text evidence="1">The sequence shown here is derived from an EMBL/GenBank/DDBJ whole genome shotgun (WGS) entry which is preliminary data.</text>
</comment>
<proteinExistence type="predicted"/>
<gene>
    <name evidence="1" type="ORF">C8F04DRAFT_1364812</name>
</gene>
<dbReference type="PANTHER" id="PTHR47585:SF2">
    <property type="entry name" value="DUF1446 DOMAIN PROTEIN (AFU_ORTHOLOGUE AFUA_6G11420)"/>
    <property type="match status" value="1"/>
</dbReference>
<evidence type="ECO:0000313" key="2">
    <source>
        <dbReference type="Proteomes" id="UP001218188"/>
    </source>
</evidence>
<keyword evidence="2" id="KW-1185">Reference proteome</keyword>
<name>A0AAD6SN42_9AGAR</name>
<protein>
    <submittedName>
        <fullName evidence="1">Uncharacterized protein</fullName>
    </submittedName>
</protein>